<dbReference type="Proteomes" id="UP000248555">
    <property type="component" value="Unassembled WGS sequence"/>
</dbReference>
<gene>
    <name evidence="4" type="ORF">B0I26_103145</name>
</gene>
<dbReference type="PANTHER" id="PTHR35561">
    <property type="entry name" value="RNA 2',3'-CYCLIC PHOSPHODIESTERASE"/>
    <property type="match status" value="1"/>
</dbReference>
<dbReference type="AlphaFoldDB" id="A0A327YL11"/>
<feature type="short sequence motif" description="HXTX 2" evidence="2">
    <location>
        <begin position="149"/>
        <end position="152"/>
    </location>
</feature>
<dbReference type="InterPro" id="IPR014051">
    <property type="entry name" value="Phosphoesterase_HXTX"/>
</dbReference>
<protein>
    <recommendedName>
        <fullName evidence="2">RNA 2',3'-cyclic phosphodiesterase</fullName>
        <shortName evidence="2">RNA 2',3'-CPDase</shortName>
        <ecNumber evidence="2">3.1.4.58</ecNumber>
    </recommendedName>
</protein>
<comment type="function">
    <text evidence="2">Hydrolyzes RNA 2',3'-cyclic phosphodiester to an RNA 2'-phosphomonoester.</text>
</comment>
<dbReference type="InterPro" id="IPR009097">
    <property type="entry name" value="Cyclic_Pdiesterase"/>
</dbReference>
<dbReference type="InterPro" id="IPR004175">
    <property type="entry name" value="RNA_CPDase"/>
</dbReference>
<name>A0A327YL11_9BACL</name>
<keyword evidence="1 2" id="KW-0378">Hydrolase</keyword>
<dbReference type="EMBL" id="QLMH01000003">
    <property type="protein sequence ID" value="RAK21191.1"/>
    <property type="molecule type" value="Genomic_DNA"/>
</dbReference>
<dbReference type="NCBIfam" id="TIGR02258">
    <property type="entry name" value="2_5_ligase"/>
    <property type="match status" value="1"/>
</dbReference>
<feature type="domain" description="Phosphoesterase HXTX" evidence="3">
    <location>
        <begin position="30"/>
        <end position="114"/>
    </location>
</feature>
<evidence type="ECO:0000256" key="1">
    <source>
        <dbReference type="ARBA" id="ARBA00022801"/>
    </source>
</evidence>
<dbReference type="HAMAP" id="MF_01940">
    <property type="entry name" value="RNA_CPDase"/>
    <property type="match status" value="1"/>
</dbReference>
<dbReference type="SUPFAM" id="SSF55144">
    <property type="entry name" value="LigT-like"/>
    <property type="match status" value="1"/>
</dbReference>
<keyword evidence="4" id="KW-0436">Ligase</keyword>
<keyword evidence="5" id="KW-1185">Reference proteome</keyword>
<feature type="active site" description="Proton donor" evidence="2">
    <location>
        <position position="63"/>
    </location>
</feature>
<sequence>MKFDKIMKQSCSFKKKGARDVRKNHYFIAVPIPTEISERLVQLQAELKELFPFRSWVHKQDYHITLAFLGEASSIQLEQVKQAMERIAKSHDSFMLTLDTISTFGNRSAPRILWQGVKEEPKLRELRDDVYYACIDIGFSLDQRPFAPHITMARKWQGETEFALGKIRAITAGKVENVSFLADRIVLYQTHLERVPKYEPLFICPLLQ</sequence>
<dbReference type="GO" id="GO:0004113">
    <property type="term" value="F:2',3'-cyclic-nucleotide 3'-phosphodiesterase activity"/>
    <property type="evidence" value="ECO:0007669"/>
    <property type="project" value="InterPro"/>
</dbReference>
<accession>A0A327YL11</accession>
<dbReference type="PANTHER" id="PTHR35561:SF1">
    <property type="entry name" value="RNA 2',3'-CYCLIC PHOSPHODIESTERASE"/>
    <property type="match status" value="1"/>
</dbReference>
<evidence type="ECO:0000313" key="5">
    <source>
        <dbReference type="Proteomes" id="UP000248555"/>
    </source>
</evidence>
<comment type="catalytic activity">
    <reaction evidence="2">
        <text>a 3'-end 2',3'-cyclophospho-ribonucleotide-RNA + H2O = a 3'-end 2'-phospho-ribonucleotide-RNA + H(+)</text>
        <dbReference type="Rhea" id="RHEA:11828"/>
        <dbReference type="Rhea" id="RHEA-COMP:10464"/>
        <dbReference type="Rhea" id="RHEA-COMP:17353"/>
        <dbReference type="ChEBI" id="CHEBI:15377"/>
        <dbReference type="ChEBI" id="CHEBI:15378"/>
        <dbReference type="ChEBI" id="CHEBI:83064"/>
        <dbReference type="ChEBI" id="CHEBI:173113"/>
        <dbReference type="EC" id="3.1.4.58"/>
    </reaction>
</comment>
<comment type="similarity">
    <text evidence="2">Belongs to the 2H phosphoesterase superfamily. ThpR family.</text>
</comment>
<evidence type="ECO:0000256" key="2">
    <source>
        <dbReference type="HAMAP-Rule" id="MF_01940"/>
    </source>
</evidence>
<feature type="short sequence motif" description="HXTX 1" evidence="2">
    <location>
        <begin position="63"/>
        <end position="66"/>
    </location>
</feature>
<reference evidence="4 5" key="1">
    <citation type="submission" date="2018-06" db="EMBL/GenBank/DDBJ databases">
        <title>Genomic Encyclopedia of Type Strains, Phase III (KMG-III): the genomes of soil and plant-associated and newly described type strains.</title>
        <authorList>
            <person name="Whitman W."/>
        </authorList>
    </citation>
    <scope>NUCLEOTIDE SEQUENCE [LARGE SCALE GENOMIC DNA]</scope>
    <source>
        <strain evidence="4 5">CGMCC 1.8979</strain>
    </source>
</reference>
<organism evidence="4 5">
    <name type="scientific">Paranoxybacillus vitaminiphilus</name>
    <dbReference type="NCBI Taxonomy" id="581036"/>
    <lineage>
        <taxon>Bacteria</taxon>
        <taxon>Bacillati</taxon>
        <taxon>Bacillota</taxon>
        <taxon>Bacilli</taxon>
        <taxon>Bacillales</taxon>
        <taxon>Anoxybacillaceae</taxon>
        <taxon>Paranoxybacillus</taxon>
    </lineage>
</organism>
<evidence type="ECO:0000259" key="3">
    <source>
        <dbReference type="Pfam" id="PF02834"/>
    </source>
</evidence>
<feature type="active site" description="Proton acceptor" evidence="2">
    <location>
        <position position="149"/>
    </location>
</feature>
<dbReference type="GO" id="GO:0008664">
    <property type="term" value="F:RNA 2',3'-cyclic 3'-phosphodiesterase activity"/>
    <property type="evidence" value="ECO:0007669"/>
    <property type="project" value="UniProtKB-EC"/>
</dbReference>
<dbReference type="Pfam" id="PF02834">
    <property type="entry name" value="LigT_PEase"/>
    <property type="match status" value="2"/>
</dbReference>
<feature type="domain" description="Phosphoesterase HXTX" evidence="3">
    <location>
        <begin position="120"/>
        <end position="192"/>
    </location>
</feature>
<dbReference type="EC" id="3.1.4.58" evidence="2"/>
<dbReference type="GO" id="GO:0016874">
    <property type="term" value="F:ligase activity"/>
    <property type="evidence" value="ECO:0007669"/>
    <property type="project" value="UniProtKB-KW"/>
</dbReference>
<evidence type="ECO:0000313" key="4">
    <source>
        <dbReference type="EMBL" id="RAK21191.1"/>
    </source>
</evidence>
<comment type="caution">
    <text evidence="4">The sequence shown here is derived from an EMBL/GenBank/DDBJ whole genome shotgun (WGS) entry which is preliminary data.</text>
</comment>
<proteinExistence type="inferred from homology"/>
<dbReference type="Gene3D" id="3.90.1140.10">
    <property type="entry name" value="Cyclic phosphodiesterase"/>
    <property type="match status" value="1"/>
</dbReference>